<dbReference type="Proteomes" id="UP000722485">
    <property type="component" value="Unassembled WGS sequence"/>
</dbReference>
<accession>A0A9P5HC51</accession>
<name>A0A9P5HC51_9HYPO</name>
<reference evidence="2" key="1">
    <citation type="submission" date="2020-03" db="EMBL/GenBank/DDBJ databases">
        <title>Draft Genome Sequence of Cylindrodendrum hubeiense.</title>
        <authorList>
            <person name="Buettner E."/>
            <person name="Kellner H."/>
        </authorList>
    </citation>
    <scope>NUCLEOTIDE SEQUENCE</scope>
    <source>
        <strain evidence="2">IHI 201604</strain>
    </source>
</reference>
<feature type="compositionally biased region" description="Low complexity" evidence="1">
    <location>
        <begin position="323"/>
        <end position="339"/>
    </location>
</feature>
<evidence type="ECO:0000313" key="2">
    <source>
        <dbReference type="EMBL" id="KAF7548474.1"/>
    </source>
</evidence>
<sequence>MSISVSPAAESTIANTIVTQQQGKTGVGVVAGNVEGTDMAPMTLQSLDLGPSTLFPSTFNRDIYATTVGKFGADASSVPLNSNPTPILSSILVGDGTAAAGQETGGIFDPARVGDISRQPFGVDVGFPRPIASSILQMAGPVPSNAADILPSIVPPVSDPLCETVEACLSPNLPARPRSSSPAADEDSGISNQLLGSTVDAANTLNEQLCAVKQIVAGVLREVIAPCSIGRESPASTKIDTTLSAVQENSVPGSSDHIPGNLPESEATAPNQFQAPGSPFLKIQGFGNVRSEESTNPVTGEVSGQSKSDGSSGGEAALKPPQWSDSGSWNGWNSEAEGT</sequence>
<protein>
    <submittedName>
        <fullName evidence="2">Uncharacterized protein</fullName>
    </submittedName>
</protein>
<dbReference type="EMBL" id="JAANBB010000147">
    <property type="protein sequence ID" value="KAF7548474.1"/>
    <property type="molecule type" value="Genomic_DNA"/>
</dbReference>
<dbReference type="AlphaFoldDB" id="A0A9P5HC51"/>
<feature type="region of interest" description="Disordered" evidence="1">
    <location>
        <begin position="246"/>
        <end position="339"/>
    </location>
</feature>
<dbReference type="OrthoDB" id="10634851at2759"/>
<comment type="caution">
    <text evidence="2">The sequence shown here is derived from an EMBL/GenBank/DDBJ whole genome shotgun (WGS) entry which is preliminary data.</text>
</comment>
<proteinExistence type="predicted"/>
<evidence type="ECO:0000256" key="1">
    <source>
        <dbReference type="SAM" id="MobiDB-lite"/>
    </source>
</evidence>
<evidence type="ECO:0000313" key="3">
    <source>
        <dbReference type="Proteomes" id="UP000722485"/>
    </source>
</evidence>
<gene>
    <name evidence="2" type="ORF">G7Z17_g7033</name>
</gene>
<keyword evidence="3" id="KW-1185">Reference proteome</keyword>
<organism evidence="2 3">
    <name type="scientific">Cylindrodendrum hubeiense</name>
    <dbReference type="NCBI Taxonomy" id="595255"/>
    <lineage>
        <taxon>Eukaryota</taxon>
        <taxon>Fungi</taxon>
        <taxon>Dikarya</taxon>
        <taxon>Ascomycota</taxon>
        <taxon>Pezizomycotina</taxon>
        <taxon>Sordariomycetes</taxon>
        <taxon>Hypocreomycetidae</taxon>
        <taxon>Hypocreales</taxon>
        <taxon>Nectriaceae</taxon>
        <taxon>Cylindrodendrum</taxon>
    </lineage>
</organism>